<dbReference type="PROSITE" id="PS00622">
    <property type="entry name" value="HTH_LUXR_1"/>
    <property type="match status" value="1"/>
</dbReference>
<dbReference type="Pfam" id="PF00072">
    <property type="entry name" value="Response_reg"/>
    <property type="match status" value="1"/>
</dbReference>
<keyword evidence="9" id="KW-1185">Reference proteome</keyword>
<evidence type="ECO:0000259" key="6">
    <source>
        <dbReference type="PROSITE" id="PS50043"/>
    </source>
</evidence>
<dbReference type="Gene3D" id="3.40.50.2300">
    <property type="match status" value="1"/>
</dbReference>
<accession>A0ABQ1QSK5</accession>
<dbReference type="InterPro" id="IPR058245">
    <property type="entry name" value="NreC/VraR/RcsB-like_REC"/>
</dbReference>
<dbReference type="GO" id="GO:0003677">
    <property type="term" value="F:DNA binding"/>
    <property type="evidence" value="ECO:0007669"/>
    <property type="project" value="UniProtKB-KW"/>
</dbReference>
<evidence type="ECO:0000256" key="5">
    <source>
        <dbReference type="PROSITE-ProRule" id="PRU00169"/>
    </source>
</evidence>
<dbReference type="CDD" id="cd17535">
    <property type="entry name" value="REC_NarL-like"/>
    <property type="match status" value="1"/>
</dbReference>
<dbReference type="PANTHER" id="PTHR44688:SF16">
    <property type="entry name" value="DNA-BINDING TRANSCRIPTIONAL ACTIVATOR DEVR_DOSR"/>
    <property type="match status" value="1"/>
</dbReference>
<name>A0ABQ1QSK5_9FLAO</name>
<evidence type="ECO:0000313" key="8">
    <source>
        <dbReference type="EMBL" id="GGD40350.1"/>
    </source>
</evidence>
<dbReference type="SMART" id="SM00421">
    <property type="entry name" value="HTH_LUXR"/>
    <property type="match status" value="1"/>
</dbReference>
<feature type="domain" description="Response regulatory" evidence="7">
    <location>
        <begin position="7"/>
        <end position="123"/>
    </location>
</feature>
<evidence type="ECO:0000259" key="7">
    <source>
        <dbReference type="PROSITE" id="PS50110"/>
    </source>
</evidence>
<dbReference type="Proteomes" id="UP000625780">
    <property type="component" value="Unassembled WGS sequence"/>
</dbReference>
<evidence type="ECO:0000256" key="1">
    <source>
        <dbReference type="ARBA" id="ARBA00022553"/>
    </source>
</evidence>
<dbReference type="InterPro" id="IPR016032">
    <property type="entry name" value="Sig_transdc_resp-reg_C-effctor"/>
</dbReference>
<dbReference type="PANTHER" id="PTHR44688">
    <property type="entry name" value="DNA-BINDING TRANSCRIPTIONAL ACTIVATOR DEVR_DOSR"/>
    <property type="match status" value="1"/>
</dbReference>
<dbReference type="PROSITE" id="PS50110">
    <property type="entry name" value="RESPONSE_REGULATORY"/>
    <property type="match status" value="1"/>
</dbReference>
<dbReference type="PRINTS" id="PR00038">
    <property type="entry name" value="HTHLUXR"/>
</dbReference>
<sequence length="209" mass="23980">MNRTTLKVIAIDSDPGFHERYSYYFSSYREYDLAGMYWRVEDALEDFDRVSPDIVLTEVSFTGLSGIEGLSAFQKIQNSATVIMVSQEDDYEKIMKAFRNGAEGYLTKPVGKKRLRQALNAVRNEGAALSSDVAKKIISMYRKKTYEFFSERENQIIEWLSKGATYKEIADQLYVTPSTVNFHIQNIYLKLDVNSKSEALKKIRNMDAA</sequence>
<organism evidence="8 9">
    <name type="scientific">Muriicola marianensis</name>
    <dbReference type="NCBI Taxonomy" id="1324801"/>
    <lineage>
        <taxon>Bacteria</taxon>
        <taxon>Pseudomonadati</taxon>
        <taxon>Bacteroidota</taxon>
        <taxon>Flavobacteriia</taxon>
        <taxon>Flavobacteriales</taxon>
        <taxon>Flavobacteriaceae</taxon>
        <taxon>Muriicola</taxon>
    </lineage>
</organism>
<dbReference type="CDD" id="cd06170">
    <property type="entry name" value="LuxR_C_like"/>
    <property type="match status" value="1"/>
</dbReference>
<proteinExistence type="predicted"/>
<dbReference type="SUPFAM" id="SSF46894">
    <property type="entry name" value="C-terminal effector domain of the bipartite response regulators"/>
    <property type="match status" value="1"/>
</dbReference>
<dbReference type="Pfam" id="PF00196">
    <property type="entry name" value="GerE"/>
    <property type="match status" value="1"/>
</dbReference>
<dbReference type="InterPro" id="IPR011006">
    <property type="entry name" value="CheY-like_superfamily"/>
</dbReference>
<evidence type="ECO:0000313" key="9">
    <source>
        <dbReference type="Proteomes" id="UP000625780"/>
    </source>
</evidence>
<keyword evidence="1" id="KW-0597">Phosphoprotein</keyword>
<keyword evidence="4" id="KW-0804">Transcription</keyword>
<dbReference type="RefSeq" id="WP_188369064.1">
    <property type="nucleotide sequence ID" value="NZ_BMFH01000001.1"/>
</dbReference>
<feature type="domain" description="HTH luxR-type" evidence="6">
    <location>
        <begin position="142"/>
        <end position="207"/>
    </location>
</feature>
<dbReference type="EMBL" id="BMFH01000001">
    <property type="protein sequence ID" value="GGD40350.1"/>
    <property type="molecule type" value="Genomic_DNA"/>
</dbReference>
<dbReference type="SMART" id="SM00448">
    <property type="entry name" value="REC"/>
    <property type="match status" value="1"/>
</dbReference>
<comment type="caution">
    <text evidence="8">The sequence shown here is derived from an EMBL/GenBank/DDBJ whole genome shotgun (WGS) entry which is preliminary data.</text>
</comment>
<evidence type="ECO:0000256" key="3">
    <source>
        <dbReference type="ARBA" id="ARBA00023125"/>
    </source>
</evidence>
<protein>
    <submittedName>
        <fullName evidence="8">DNA-binding response regulator</fullName>
    </submittedName>
</protein>
<keyword evidence="3 8" id="KW-0238">DNA-binding</keyword>
<gene>
    <name evidence="8" type="ORF">GCM10011361_04350</name>
</gene>
<dbReference type="SUPFAM" id="SSF52172">
    <property type="entry name" value="CheY-like"/>
    <property type="match status" value="1"/>
</dbReference>
<comment type="caution">
    <text evidence="5">Lacks conserved residue(s) required for the propagation of feature annotation.</text>
</comment>
<dbReference type="InterPro" id="IPR001789">
    <property type="entry name" value="Sig_transdc_resp-reg_receiver"/>
</dbReference>
<evidence type="ECO:0000256" key="2">
    <source>
        <dbReference type="ARBA" id="ARBA00023015"/>
    </source>
</evidence>
<keyword evidence="2" id="KW-0805">Transcription regulation</keyword>
<dbReference type="InterPro" id="IPR000792">
    <property type="entry name" value="Tscrpt_reg_LuxR_C"/>
</dbReference>
<dbReference type="PROSITE" id="PS50043">
    <property type="entry name" value="HTH_LUXR_2"/>
    <property type="match status" value="1"/>
</dbReference>
<reference evidence="9" key="1">
    <citation type="journal article" date="2019" name="Int. J. Syst. Evol. Microbiol.">
        <title>The Global Catalogue of Microorganisms (GCM) 10K type strain sequencing project: providing services to taxonomists for standard genome sequencing and annotation.</title>
        <authorList>
            <consortium name="The Broad Institute Genomics Platform"/>
            <consortium name="The Broad Institute Genome Sequencing Center for Infectious Disease"/>
            <person name="Wu L."/>
            <person name="Ma J."/>
        </authorList>
    </citation>
    <scope>NUCLEOTIDE SEQUENCE [LARGE SCALE GENOMIC DNA]</scope>
    <source>
        <strain evidence="9">CGMCC 1.12606</strain>
    </source>
</reference>
<evidence type="ECO:0000256" key="4">
    <source>
        <dbReference type="ARBA" id="ARBA00023163"/>
    </source>
</evidence>